<name>A0ABP9S4E0_9ACTN</name>
<dbReference type="Proteomes" id="UP001501570">
    <property type="component" value="Unassembled WGS sequence"/>
</dbReference>
<proteinExistence type="predicted"/>
<organism evidence="1 2">
    <name type="scientific">Rugosimonospora acidiphila</name>
    <dbReference type="NCBI Taxonomy" id="556531"/>
    <lineage>
        <taxon>Bacteria</taxon>
        <taxon>Bacillati</taxon>
        <taxon>Actinomycetota</taxon>
        <taxon>Actinomycetes</taxon>
        <taxon>Micromonosporales</taxon>
        <taxon>Micromonosporaceae</taxon>
        <taxon>Rugosimonospora</taxon>
    </lineage>
</organism>
<evidence type="ECO:0000313" key="2">
    <source>
        <dbReference type="Proteomes" id="UP001501570"/>
    </source>
</evidence>
<keyword evidence="2" id="KW-1185">Reference proteome</keyword>
<dbReference type="EMBL" id="BAABJQ010000014">
    <property type="protein sequence ID" value="GAA5190916.1"/>
    <property type="molecule type" value="Genomic_DNA"/>
</dbReference>
<evidence type="ECO:0000313" key="1">
    <source>
        <dbReference type="EMBL" id="GAA5190916.1"/>
    </source>
</evidence>
<protein>
    <submittedName>
        <fullName evidence="1">Uncharacterized protein</fullName>
    </submittedName>
</protein>
<sequence length="57" mass="6299">MQAEKMGGCHRRSPVLGISLPNLWLHNGISRALAVKESIARAPVRRDPANERIATRP</sequence>
<accession>A0ABP9S4E0</accession>
<reference evidence="2" key="1">
    <citation type="journal article" date="2019" name="Int. J. Syst. Evol. Microbiol.">
        <title>The Global Catalogue of Microorganisms (GCM) 10K type strain sequencing project: providing services to taxonomists for standard genome sequencing and annotation.</title>
        <authorList>
            <consortium name="The Broad Institute Genomics Platform"/>
            <consortium name="The Broad Institute Genome Sequencing Center for Infectious Disease"/>
            <person name="Wu L."/>
            <person name="Ma J."/>
        </authorList>
    </citation>
    <scope>NUCLEOTIDE SEQUENCE [LARGE SCALE GENOMIC DNA]</scope>
    <source>
        <strain evidence="2">JCM 18304</strain>
    </source>
</reference>
<comment type="caution">
    <text evidence="1">The sequence shown here is derived from an EMBL/GenBank/DDBJ whole genome shotgun (WGS) entry which is preliminary data.</text>
</comment>
<gene>
    <name evidence="1" type="ORF">GCM10023322_47210</name>
</gene>